<protein>
    <recommendedName>
        <fullName evidence="2">cyclin-dependent kinase</fullName>
        <ecNumber evidence="2">2.7.11.22</ecNumber>
    </recommendedName>
</protein>
<dbReference type="GO" id="GO:0005737">
    <property type="term" value="C:cytoplasm"/>
    <property type="evidence" value="ECO:0007669"/>
    <property type="project" value="TreeGrafter"/>
</dbReference>
<keyword evidence="8" id="KW-0498">Mitosis</keyword>
<dbReference type="GO" id="GO:0000082">
    <property type="term" value="P:G1/S transition of mitotic cell cycle"/>
    <property type="evidence" value="ECO:0007669"/>
    <property type="project" value="TreeGrafter"/>
</dbReference>
<dbReference type="SUPFAM" id="SSF56112">
    <property type="entry name" value="Protein kinase-like (PK-like)"/>
    <property type="match status" value="1"/>
</dbReference>
<keyword evidence="11" id="KW-0131">Cell cycle</keyword>
<evidence type="ECO:0000256" key="6">
    <source>
        <dbReference type="ARBA" id="ARBA00022679"/>
    </source>
</evidence>
<dbReference type="GO" id="GO:0005524">
    <property type="term" value="F:ATP binding"/>
    <property type="evidence" value="ECO:0007669"/>
    <property type="project" value="UniProtKB-KW"/>
</dbReference>
<evidence type="ECO:0000256" key="4">
    <source>
        <dbReference type="ARBA" id="ARBA00022553"/>
    </source>
</evidence>
<evidence type="ECO:0000256" key="1">
    <source>
        <dbReference type="ARBA" id="ARBA00006485"/>
    </source>
</evidence>
<dbReference type="PANTHER" id="PTHR24056:SF548">
    <property type="entry name" value="CYCLIN-DEPENDENT KINASE A-1"/>
    <property type="match status" value="1"/>
</dbReference>
<dbReference type="AlphaFoldDB" id="A0AAP0N362"/>
<keyword evidence="6" id="KW-0808">Transferase</keyword>
<keyword evidence="3" id="KW-0723">Serine/threonine-protein kinase</keyword>
<reference evidence="15 16" key="1">
    <citation type="submission" date="2024-05" db="EMBL/GenBank/DDBJ databases">
        <title>Haplotype-resolved chromosome-level genome assembly of Huyou (Citrus changshanensis).</title>
        <authorList>
            <person name="Miao C."/>
            <person name="Chen W."/>
            <person name="Wu Y."/>
            <person name="Wang L."/>
            <person name="Zhao S."/>
            <person name="Grierson D."/>
            <person name="Xu C."/>
            <person name="Chen K."/>
        </authorList>
    </citation>
    <scope>NUCLEOTIDE SEQUENCE [LARGE SCALE GENOMIC DNA]</scope>
    <source>
        <strain evidence="15">01-14</strain>
        <tissue evidence="15">Leaf</tissue>
    </source>
</reference>
<comment type="catalytic activity">
    <reaction evidence="13">
        <text>L-seryl-[protein] + ATP = O-phospho-L-seryl-[protein] + ADP + H(+)</text>
        <dbReference type="Rhea" id="RHEA:17989"/>
        <dbReference type="Rhea" id="RHEA-COMP:9863"/>
        <dbReference type="Rhea" id="RHEA-COMP:11604"/>
        <dbReference type="ChEBI" id="CHEBI:15378"/>
        <dbReference type="ChEBI" id="CHEBI:29999"/>
        <dbReference type="ChEBI" id="CHEBI:30616"/>
        <dbReference type="ChEBI" id="CHEBI:83421"/>
        <dbReference type="ChEBI" id="CHEBI:456216"/>
        <dbReference type="EC" id="2.7.11.22"/>
    </reaction>
</comment>
<proteinExistence type="inferred from homology"/>
<keyword evidence="5" id="KW-0132">Cell division</keyword>
<dbReference type="InterPro" id="IPR008271">
    <property type="entry name" value="Ser/Thr_kinase_AS"/>
</dbReference>
<dbReference type="InterPro" id="IPR050108">
    <property type="entry name" value="CDK"/>
</dbReference>
<dbReference type="GO" id="GO:0010389">
    <property type="term" value="P:regulation of G2/M transition of mitotic cell cycle"/>
    <property type="evidence" value="ECO:0007669"/>
    <property type="project" value="TreeGrafter"/>
</dbReference>
<dbReference type="GO" id="GO:0051445">
    <property type="term" value="P:regulation of meiotic cell cycle"/>
    <property type="evidence" value="ECO:0007669"/>
    <property type="project" value="TreeGrafter"/>
</dbReference>
<feature type="domain" description="Protein kinase" evidence="14">
    <location>
        <begin position="8"/>
        <end position="292"/>
    </location>
</feature>
<keyword evidence="16" id="KW-1185">Reference proteome</keyword>
<comment type="caution">
    <text evidence="15">The sequence shown here is derived from an EMBL/GenBank/DDBJ whole genome shotgun (WGS) entry which is preliminary data.</text>
</comment>
<evidence type="ECO:0000256" key="13">
    <source>
        <dbReference type="ARBA" id="ARBA00048367"/>
    </source>
</evidence>
<dbReference type="InterPro" id="IPR000719">
    <property type="entry name" value="Prot_kinase_dom"/>
</dbReference>
<dbReference type="PANTHER" id="PTHR24056">
    <property type="entry name" value="CELL DIVISION PROTEIN KINASE"/>
    <property type="match status" value="1"/>
</dbReference>
<evidence type="ECO:0000256" key="9">
    <source>
        <dbReference type="ARBA" id="ARBA00022777"/>
    </source>
</evidence>
<keyword evidence="9" id="KW-0418">Kinase</keyword>
<evidence type="ECO:0000256" key="2">
    <source>
        <dbReference type="ARBA" id="ARBA00012425"/>
    </source>
</evidence>
<dbReference type="FunFam" id="1.10.510.10:FF:000624">
    <property type="entry name" value="Mitogen-activated protein kinase"/>
    <property type="match status" value="1"/>
</dbReference>
<dbReference type="GO" id="GO:0010468">
    <property type="term" value="P:regulation of gene expression"/>
    <property type="evidence" value="ECO:0007669"/>
    <property type="project" value="TreeGrafter"/>
</dbReference>
<dbReference type="PROSITE" id="PS50011">
    <property type="entry name" value="PROTEIN_KINASE_DOM"/>
    <property type="match status" value="1"/>
</dbReference>
<evidence type="ECO:0000256" key="3">
    <source>
        <dbReference type="ARBA" id="ARBA00022527"/>
    </source>
</evidence>
<dbReference type="Pfam" id="PF00069">
    <property type="entry name" value="Pkinase"/>
    <property type="match status" value="1"/>
</dbReference>
<evidence type="ECO:0000256" key="10">
    <source>
        <dbReference type="ARBA" id="ARBA00022840"/>
    </source>
</evidence>
<dbReference type="SMART" id="SM00220">
    <property type="entry name" value="S_TKc"/>
    <property type="match status" value="1"/>
</dbReference>
<dbReference type="EMBL" id="JBCGBO010000001">
    <property type="protein sequence ID" value="KAK9230482.1"/>
    <property type="molecule type" value="Genomic_DNA"/>
</dbReference>
<comment type="similarity">
    <text evidence="1">Belongs to the protein kinase superfamily. CMGC Ser/Thr protein kinase family. CDC2/CDKX subfamily.</text>
</comment>
<evidence type="ECO:0000256" key="5">
    <source>
        <dbReference type="ARBA" id="ARBA00022618"/>
    </source>
</evidence>
<evidence type="ECO:0000256" key="7">
    <source>
        <dbReference type="ARBA" id="ARBA00022741"/>
    </source>
</evidence>
<evidence type="ECO:0000313" key="16">
    <source>
        <dbReference type="Proteomes" id="UP001428341"/>
    </source>
</evidence>
<evidence type="ECO:0000259" key="14">
    <source>
        <dbReference type="PROSITE" id="PS50011"/>
    </source>
</evidence>
<dbReference type="GO" id="GO:0007165">
    <property type="term" value="P:signal transduction"/>
    <property type="evidence" value="ECO:0007669"/>
    <property type="project" value="TreeGrafter"/>
</dbReference>
<keyword evidence="7" id="KW-0547">Nucleotide-binding</keyword>
<dbReference type="Gene3D" id="1.10.510.10">
    <property type="entry name" value="Transferase(Phosphotransferase) domain 1"/>
    <property type="match status" value="1"/>
</dbReference>
<evidence type="ECO:0000256" key="12">
    <source>
        <dbReference type="ARBA" id="ARBA00047811"/>
    </source>
</evidence>
<comment type="catalytic activity">
    <reaction evidence="12">
        <text>L-threonyl-[protein] + ATP = O-phospho-L-threonyl-[protein] + ADP + H(+)</text>
        <dbReference type="Rhea" id="RHEA:46608"/>
        <dbReference type="Rhea" id="RHEA-COMP:11060"/>
        <dbReference type="Rhea" id="RHEA-COMP:11605"/>
        <dbReference type="ChEBI" id="CHEBI:15378"/>
        <dbReference type="ChEBI" id="CHEBI:30013"/>
        <dbReference type="ChEBI" id="CHEBI:30616"/>
        <dbReference type="ChEBI" id="CHEBI:61977"/>
        <dbReference type="ChEBI" id="CHEBI:456216"/>
        <dbReference type="EC" id="2.7.11.22"/>
    </reaction>
</comment>
<dbReference type="Proteomes" id="UP001428341">
    <property type="component" value="Unassembled WGS sequence"/>
</dbReference>
<dbReference type="GO" id="GO:0005634">
    <property type="term" value="C:nucleus"/>
    <property type="evidence" value="ECO:0007669"/>
    <property type="project" value="TreeGrafter"/>
</dbReference>
<accession>A0AAP0N362</accession>
<gene>
    <name evidence="15" type="ORF">WN944_023452</name>
</gene>
<dbReference type="GO" id="GO:0004693">
    <property type="term" value="F:cyclin-dependent protein serine/threonine kinase activity"/>
    <property type="evidence" value="ECO:0007669"/>
    <property type="project" value="UniProtKB-EC"/>
</dbReference>
<dbReference type="Gene3D" id="3.30.200.20">
    <property type="entry name" value="Phosphorylase Kinase, domain 1"/>
    <property type="match status" value="1"/>
</dbReference>
<dbReference type="GO" id="GO:0000307">
    <property type="term" value="C:cyclin-dependent protein kinase holoenzyme complex"/>
    <property type="evidence" value="ECO:0007669"/>
    <property type="project" value="TreeGrafter"/>
</dbReference>
<dbReference type="GO" id="GO:0030332">
    <property type="term" value="F:cyclin binding"/>
    <property type="evidence" value="ECO:0007669"/>
    <property type="project" value="TreeGrafter"/>
</dbReference>
<organism evidence="15 16">
    <name type="scientific">Citrus x changshan-huyou</name>
    <dbReference type="NCBI Taxonomy" id="2935761"/>
    <lineage>
        <taxon>Eukaryota</taxon>
        <taxon>Viridiplantae</taxon>
        <taxon>Streptophyta</taxon>
        <taxon>Embryophyta</taxon>
        <taxon>Tracheophyta</taxon>
        <taxon>Spermatophyta</taxon>
        <taxon>Magnoliopsida</taxon>
        <taxon>eudicotyledons</taxon>
        <taxon>Gunneridae</taxon>
        <taxon>Pentapetalae</taxon>
        <taxon>rosids</taxon>
        <taxon>malvids</taxon>
        <taxon>Sapindales</taxon>
        <taxon>Rutaceae</taxon>
        <taxon>Aurantioideae</taxon>
        <taxon>Citrus</taxon>
    </lineage>
</organism>
<name>A0AAP0N362_9ROSI</name>
<dbReference type="GO" id="GO:0051301">
    <property type="term" value="P:cell division"/>
    <property type="evidence" value="ECO:0007669"/>
    <property type="project" value="UniProtKB-KW"/>
</dbReference>
<evidence type="ECO:0000256" key="8">
    <source>
        <dbReference type="ARBA" id="ARBA00022776"/>
    </source>
</evidence>
<evidence type="ECO:0000256" key="11">
    <source>
        <dbReference type="ARBA" id="ARBA00023306"/>
    </source>
</evidence>
<keyword evidence="4" id="KW-0597">Phosphoprotein</keyword>
<dbReference type="InterPro" id="IPR011009">
    <property type="entry name" value="Kinase-like_dom_sf"/>
</dbReference>
<keyword evidence="10" id="KW-0067">ATP-binding</keyword>
<dbReference type="PROSITE" id="PS00108">
    <property type="entry name" value="PROTEIN_KINASE_ST"/>
    <property type="match status" value="1"/>
</dbReference>
<dbReference type="EC" id="2.7.11.22" evidence="2"/>
<evidence type="ECO:0000313" key="15">
    <source>
        <dbReference type="EMBL" id="KAK9230482.1"/>
    </source>
</evidence>
<sequence length="299" mass="33808">MECLYKRYTLLEVIREGRYGAVHRAHDSLTGDTVVVKNIPIMNPSEGVPSSVIREVSLLKELKHENIVRLLNVQSSVDSIDLVFENLDFDLLHFMKTEPTVTKNPLKIKKYLHQILHGVAYCHSQEILHRDLKPANFLIDRSKDIVKIADFGLARPIDVPLENYTIKGGSLCYKAPERLLGSGRYSTPVDVWAVACTFAEMVTHQRLFHSRWAPGLLAAIFSIMGTPDSETLPGFTSFSEEFGFEPNRSPIKDLATVVGGLEPDGVDLLRRMLCLDPSKRLTAREALRHEYFKDFQSLD</sequence>